<proteinExistence type="predicted"/>
<protein>
    <submittedName>
        <fullName evidence="3">IS3 family transposase</fullName>
    </submittedName>
</protein>
<dbReference type="PROSITE" id="PS50994">
    <property type="entry name" value="INTEGRASE"/>
    <property type="match status" value="1"/>
</dbReference>
<keyword evidence="4" id="KW-1185">Reference proteome</keyword>
<feature type="domain" description="Integrase catalytic" evidence="2">
    <location>
        <begin position="144"/>
        <end position="307"/>
    </location>
</feature>
<evidence type="ECO:0000313" key="4">
    <source>
        <dbReference type="Proteomes" id="UP000373269"/>
    </source>
</evidence>
<organism evidence="3 4">
    <name type="scientific">Lysinibacillus pakistanensis</name>
    <dbReference type="NCBI Taxonomy" id="759811"/>
    <lineage>
        <taxon>Bacteria</taxon>
        <taxon>Bacillati</taxon>
        <taxon>Bacillota</taxon>
        <taxon>Bacilli</taxon>
        <taxon>Bacillales</taxon>
        <taxon>Bacillaceae</taxon>
        <taxon>Lysinibacillus</taxon>
    </lineage>
</organism>
<name>A0ABX6D637_9BACI</name>
<dbReference type="InterPro" id="IPR048020">
    <property type="entry name" value="Transpos_IS3"/>
</dbReference>
<comment type="function">
    <text evidence="1">Involved in the transposition of the insertion sequence.</text>
</comment>
<evidence type="ECO:0000313" key="3">
    <source>
        <dbReference type="EMBL" id="QGG50126.1"/>
    </source>
</evidence>
<dbReference type="PANTHER" id="PTHR46889:SF4">
    <property type="entry name" value="TRANSPOSASE INSO FOR INSERTION SEQUENCE ELEMENT IS911B-RELATED"/>
    <property type="match status" value="1"/>
</dbReference>
<dbReference type="Pfam" id="PF00665">
    <property type="entry name" value="rve"/>
    <property type="match status" value="1"/>
</dbReference>
<dbReference type="Pfam" id="PF13333">
    <property type="entry name" value="rve_2"/>
    <property type="match status" value="1"/>
</dbReference>
<dbReference type="InterPro" id="IPR001584">
    <property type="entry name" value="Integrase_cat-core"/>
</dbReference>
<dbReference type="Gene3D" id="3.30.420.10">
    <property type="entry name" value="Ribonuclease H-like superfamily/Ribonuclease H"/>
    <property type="match status" value="1"/>
</dbReference>
<sequence length="307" mass="36602">MFTYGKCLFKKVESLSSRKGCIQTKEKVRAVYELRLDFPLHALLKVAKLKKSTYYYHLQKWTKPDKYQEIKERIQTLFHHHKGRYGYRRIYLALRNEGFFINHKTVQRLMQELGLKGTVRPKKYRSYKGTVGYVAENLIQRDFEATEPNQKWVTDVTEFKMNGQKIYISAVLDLFSREIVGYEVSKSPNFELVQQSFKKAFTYTKLLEKNDLIIHSDQGWLYQIPRFQELLATYEIKQSMSRKGNCLDNAVIESFFGIMKSEFLYTTTFKNYEEFKKALADYIYYYNHERIKIKLNGKSPVEFRKVS</sequence>
<dbReference type="InterPro" id="IPR025948">
    <property type="entry name" value="HTH-like_dom"/>
</dbReference>
<dbReference type="Pfam" id="PF13276">
    <property type="entry name" value="HTH_21"/>
    <property type="match status" value="1"/>
</dbReference>
<dbReference type="PANTHER" id="PTHR46889">
    <property type="entry name" value="TRANSPOSASE INSF FOR INSERTION SEQUENCE IS3B-RELATED"/>
    <property type="match status" value="1"/>
</dbReference>
<dbReference type="SUPFAM" id="SSF53098">
    <property type="entry name" value="Ribonuclease H-like"/>
    <property type="match status" value="1"/>
</dbReference>
<dbReference type="InterPro" id="IPR012337">
    <property type="entry name" value="RNaseH-like_sf"/>
</dbReference>
<dbReference type="InterPro" id="IPR050900">
    <property type="entry name" value="Transposase_IS3/IS150/IS904"/>
</dbReference>
<dbReference type="Proteomes" id="UP000373269">
    <property type="component" value="Chromosome"/>
</dbReference>
<dbReference type="InterPro" id="IPR036397">
    <property type="entry name" value="RNaseH_sf"/>
</dbReference>
<reference evidence="3 4" key="1">
    <citation type="submission" date="2019-11" db="EMBL/GenBank/DDBJ databases">
        <title>Whole Genome Sequencing and Comparative Genomic Analyses of Lysinibacillus pakistanensis LZH-9, a Halotolerant Strain with Excellent COD Removal Capability.</title>
        <authorList>
            <person name="Zhou H."/>
        </authorList>
    </citation>
    <scope>NUCLEOTIDE SEQUENCE [LARGE SCALE GENOMIC DNA]</scope>
    <source>
        <strain evidence="3 4">LZH-9</strain>
    </source>
</reference>
<evidence type="ECO:0000259" key="2">
    <source>
        <dbReference type="PROSITE" id="PS50994"/>
    </source>
</evidence>
<dbReference type="EMBL" id="CP045835">
    <property type="protein sequence ID" value="QGG50126.1"/>
    <property type="molecule type" value="Genomic_DNA"/>
</dbReference>
<dbReference type="NCBIfam" id="NF033516">
    <property type="entry name" value="transpos_IS3"/>
    <property type="match status" value="1"/>
</dbReference>
<gene>
    <name evidence="3" type="ORF">GDS87_03865</name>
</gene>
<evidence type="ECO:0000256" key="1">
    <source>
        <dbReference type="ARBA" id="ARBA00002286"/>
    </source>
</evidence>
<accession>A0ABX6D637</accession>